<dbReference type="PANTHER" id="PTHR30538:SF0">
    <property type="entry name" value="L-LYSINE 2,3-AMINOMUTASE AQ_1632-RELATED"/>
    <property type="match status" value="1"/>
</dbReference>
<feature type="domain" description="Radical SAM core" evidence="8">
    <location>
        <begin position="122"/>
        <end position="201"/>
    </location>
</feature>
<keyword evidence="5" id="KW-0663">Pyridoxal phosphate</keyword>
<dbReference type="EMBL" id="UINC01059178">
    <property type="protein sequence ID" value="SVB82296.1"/>
    <property type="molecule type" value="Genomic_DNA"/>
</dbReference>
<evidence type="ECO:0000259" key="8">
    <source>
        <dbReference type="Pfam" id="PF04055"/>
    </source>
</evidence>
<keyword evidence="3" id="KW-0949">S-adenosyl-L-methionine</keyword>
<reference evidence="9" key="1">
    <citation type="submission" date="2018-05" db="EMBL/GenBank/DDBJ databases">
        <authorList>
            <person name="Lanie J.A."/>
            <person name="Ng W.-L."/>
            <person name="Kazmierczak K.M."/>
            <person name="Andrzejewski T.M."/>
            <person name="Davidsen T.M."/>
            <person name="Wayne K.J."/>
            <person name="Tettelin H."/>
            <person name="Glass J.I."/>
            <person name="Rusch D."/>
            <person name="Podicherti R."/>
            <person name="Tsui H.-C.T."/>
            <person name="Winkler M.E."/>
        </authorList>
    </citation>
    <scope>NUCLEOTIDE SEQUENCE</scope>
</reference>
<comment type="cofactor">
    <cofactor evidence="1">
        <name>pyridoxal 5'-phosphate</name>
        <dbReference type="ChEBI" id="CHEBI:597326"/>
    </cofactor>
</comment>
<dbReference type="Gene3D" id="3.20.20.70">
    <property type="entry name" value="Aldolase class I"/>
    <property type="match status" value="1"/>
</dbReference>
<gene>
    <name evidence="9" type="ORF">METZ01_LOCUS235150</name>
</gene>
<dbReference type="PANTHER" id="PTHR30538">
    <property type="entry name" value="LYSINE 2,3-AMINOMUTASE-RELATED"/>
    <property type="match status" value="1"/>
</dbReference>
<proteinExistence type="predicted"/>
<dbReference type="GO" id="GO:0051539">
    <property type="term" value="F:4 iron, 4 sulfur cluster binding"/>
    <property type="evidence" value="ECO:0007669"/>
    <property type="project" value="UniProtKB-KW"/>
</dbReference>
<sequence length="249" mass="29040">MNIKRYFRRAIGKNDQNAAGNGRKSPKPIKYLTKLAQIPQLSEAERSDLEKVNEQFVFRTNDYYQSLIDWNDPDDPIRRIVMPDIQELDDWGQLDASNEEKYTKVKGLEHKYTSTALLLVNEVCAAYCRFCFRKRLFMDENDEVTKDISEGLEYIRKHKEITNVLLTGGDPMIMSTSKLEPIIKQIREIDHVKIIRIGTKIPAFNPHKIVNDPSLHEMIKTYSKDEKKIYIMAHFNHPRELTEIAVKGL</sequence>
<evidence type="ECO:0000313" key="9">
    <source>
        <dbReference type="EMBL" id="SVB82296.1"/>
    </source>
</evidence>
<evidence type="ECO:0000256" key="4">
    <source>
        <dbReference type="ARBA" id="ARBA00022723"/>
    </source>
</evidence>
<evidence type="ECO:0000256" key="6">
    <source>
        <dbReference type="ARBA" id="ARBA00023004"/>
    </source>
</evidence>
<evidence type="ECO:0000256" key="1">
    <source>
        <dbReference type="ARBA" id="ARBA00001933"/>
    </source>
</evidence>
<accession>A0A382H4S9</accession>
<dbReference type="GO" id="GO:0003824">
    <property type="term" value="F:catalytic activity"/>
    <property type="evidence" value="ECO:0007669"/>
    <property type="project" value="InterPro"/>
</dbReference>
<dbReference type="AlphaFoldDB" id="A0A382H4S9"/>
<keyword evidence="6" id="KW-0408">Iron</keyword>
<evidence type="ECO:0000256" key="5">
    <source>
        <dbReference type="ARBA" id="ARBA00022898"/>
    </source>
</evidence>
<name>A0A382H4S9_9ZZZZ</name>
<organism evidence="9">
    <name type="scientific">marine metagenome</name>
    <dbReference type="NCBI Taxonomy" id="408172"/>
    <lineage>
        <taxon>unclassified sequences</taxon>
        <taxon>metagenomes</taxon>
        <taxon>ecological metagenomes</taxon>
    </lineage>
</organism>
<keyword evidence="2" id="KW-0004">4Fe-4S</keyword>
<evidence type="ECO:0000256" key="3">
    <source>
        <dbReference type="ARBA" id="ARBA00022691"/>
    </source>
</evidence>
<protein>
    <recommendedName>
        <fullName evidence="8">Radical SAM core domain-containing protein</fullName>
    </recommendedName>
</protein>
<dbReference type="SUPFAM" id="SSF102114">
    <property type="entry name" value="Radical SAM enzymes"/>
    <property type="match status" value="1"/>
</dbReference>
<feature type="non-terminal residue" evidence="9">
    <location>
        <position position="249"/>
    </location>
</feature>
<keyword evidence="4" id="KW-0479">Metal-binding</keyword>
<evidence type="ECO:0000256" key="7">
    <source>
        <dbReference type="ARBA" id="ARBA00023014"/>
    </source>
</evidence>
<dbReference type="SFLD" id="SFLDS00029">
    <property type="entry name" value="Radical_SAM"/>
    <property type="match status" value="1"/>
</dbReference>
<dbReference type="InterPro" id="IPR007197">
    <property type="entry name" value="rSAM"/>
</dbReference>
<dbReference type="GO" id="GO:0046872">
    <property type="term" value="F:metal ion binding"/>
    <property type="evidence" value="ECO:0007669"/>
    <property type="project" value="UniProtKB-KW"/>
</dbReference>
<keyword evidence="7" id="KW-0411">Iron-sulfur</keyword>
<dbReference type="InterPro" id="IPR003739">
    <property type="entry name" value="Lys_aminomutase/Glu_NH3_mut"/>
</dbReference>
<dbReference type="InterPro" id="IPR058240">
    <property type="entry name" value="rSAM_sf"/>
</dbReference>
<dbReference type="Pfam" id="PF04055">
    <property type="entry name" value="Radical_SAM"/>
    <property type="match status" value="1"/>
</dbReference>
<evidence type="ECO:0000256" key="2">
    <source>
        <dbReference type="ARBA" id="ARBA00022485"/>
    </source>
</evidence>
<dbReference type="InterPro" id="IPR013785">
    <property type="entry name" value="Aldolase_TIM"/>
</dbReference>